<dbReference type="EMBL" id="EQ973874">
    <property type="protein sequence ID" value="EEF41101.1"/>
    <property type="molecule type" value="Genomic_DNA"/>
</dbReference>
<keyword evidence="2" id="KW-1185">Reference proteome</keyword>
<sequence>MDQSVAMCNPSRQTTELVASNELDVKKDKPSLGINIEQCNKTEGIGEGPEREL</sequence>
<dbReference type="Proteomes" id="UP000008311">
    <property type="component" value="Unassembled WGS sequence"/>
</dbReference>
<accession>B9S5H6</accession>
<reference evidence="2" key="1">
    <citation type="journal article" date="2010" name="Nat. Biotechnol.">
        <title>Draft genome sequence of the oilseed species Ricinus communis.</title>
        <authorList>
            <person name="Chan A.P."/>
            <person name="Crabtree J."/>
            <person name="Zhao Q."/>
            <person name="Lorenzi H."/>
            <person name="Orvis J."/>
            <person name="Puiu D."/>
            <person name="Melake-Berhan A."/>
            <person name="Jones K.M."/>
            <person name="Redman J."/>
            <person name="Chen G."/>
            <person name="Cahoon E.B."/>
            <person name="Gedil M."/>
            <person name="Stanke M."/>
            <person name="Haas B.J."/>
            <person name="Wortman J.R."/>
            <person name="Fraser-Liggett C.M."/>
            <person name="Ravel J."/>
            <person name="Rabinowicz P.D."/>
        </authorList>
    </citation>
    <scope>NUCLEOTIDE SEQUENCE [LARGE SCALE GENOMIC DNA]</scope>
    <source>
        <strain evidence="2">cv. Hale</strain>
    </source>
</reference>
<name>B9S5H6_RICCO</name>
<gene>
    <name evidence="1" type="ORF">RCOM_0976130</name>
</gene>
<evidence type="ECO:0000313" key="2">
    <source>
        <dbReference type="Proteomes" id="UP000008311"/>
    </source>
</evidence>
<organism evidence="1 2">
    <name type="scientific">Ricinus communis</name>
    <name type="common">Castor bean</name>
    <dbReference type="NCBI Taxonomy" id="3988"/>
    <lineage>
        <taxon>Eukaryota</taxon>
        <taxon>Viridiplantae</taxon>
        <taxon>Streptophyta</taxon>
        <taxon>Embryophyta</taxon>
        <taxon>Tracheophyta</taxon>
        <taxon>Spermatophyta</taxon>
        <taxon>Magnoliopsida</taxon>
        <taxon>eudicotyledons</taxon>
        <taxon>Gunneridae</taxon>
        <taxon>Pentapetalae</taxon>
        <taxon>rosids</taxon>
        <taxon>fabids</taxon>
        <taxon>Malpighiales</taxon>
        <taxon>Euphorbiaceae</taxon>
        <taxon>Acalyphoideae</taxon>
        <taxon>Acalypheae</taxon>
        <taxon>Ricinus</taxon>
    </lineage>
</organism>
<protein>
    <submittedName>
        <fullName evidence="1">Uncharacterized protein</fullName>
    </submittedName>
</protein>
<proteinExistence type="predicted"/>
<evidence type="ECO:0000313" key="1">
    <source>
        <dbReference type="EMBL" id="EEF41101.1"/>
    </source>
</evidence>
<dbReference type="InParanoid" id="B9S5H6"/>
<dbReference type="AlphaFoldDB" id="B9S5H6"/>